<dbReference type="HOGENOM" id="CLU_721221_0_0_4"/>
<protein>
    <recommendedName>
        <fullName evidence="5">Serine protease</fullName>
    </recommendedName>
</protein>
<feature type="signal peptide" evidence="2">
    <location>
        <begin position="1"/>
        <end position="24"/>
    </location>
</feature>
<evidence type="ECO:0008006" key="5">
    <source>
        <dbReference type="Google" id="ProtNLM"/>
    </source>
</evidence>
<dbReference type="SUPFAM" id="SSF50494">
    <property type="entry name" value="Trypsin-like serine proteases"/>
    <property type="match status" value="1"/>
</dbReference>
<dbReference type="STRING" id="420662.Mpe_A3643"/>
<evidence type="ECO:0000313" key="3">
    <source>
        <dbReference type="EMBL" id="ABM96596.1"/>
    </source>
</evidence>
<sequence>MTPLPIARWLGLLLAPALISTAGAEPVDIRQGESNGSGYGFRRGDNCLVVTAGHVVAETGADITVTDRQGGKATGQRIYYNPSRTEDLALIELPARSVVACNDRWPDASEVAPAAAAANAPFEVVRHYPGGRETIVRLRAAGGTSQWHTLAFEDKLRIIQSDSGSIVRSNGRFAGIVVSVREADDRVDVLRFDVIDRLVGDRFRTVVRGVPVALEGVKQRGRVNPNWTTYVASWLSESAGRPVVPQQDASARCRIGVDVIEWARSRVDNPEYDKLESALRACTQGVSIGGVPLGLKLPGTDRASCQRQVRERMRGVPRVLPSHKLTLNVTMTPRQRAPVSKLQTTEHVEDGSKGGARAETELTVLQQSFAQVAGELFSAGACE</sequence>
<dbReference type="KEGG" id="mpt:Mpe_A3643"/>
<evidence type="ECO:0000256" key="2">
    <source>
        <dbReference type="SAM" id="SignalP"/>
    </source>
</evidence>
<evidence type="ECO:0000256" key="1">
    <source>
        <dbReference type="SAM" id="MobiDB-lite"/>
    </source>
</evidence>
<dbReference type="eggNOG" id="COG0265">
    <property type="taxonomic scope" value="Bacteria"/>
</dbReference>
<dbReference type="InterPro" id="IPR009003">
    <property type="entry name" value="Peptidase_S1_PA"/>
</dbReference>
<feature type="region of interest" description="Disordered" evidence="1">
    <location>
        <begin position="335"/>
        <end position="355"/>
    </location>
</feature>
<name>A2SM07_METPP</name>
<proteinExistence type="predicted"/>
<feature type="compositionally biased region" description="Basic and acidic residues" evidence="1">
    <location>
        <begin position="344"/>
        <end position="355"/>
    </location>
</feature>
<dbReference type="AlphaFoldDB" id="A2SM07"/>
<dbReference type="Gene3D" id="2.40.10.10">
    <property type="entry name" value="Trypsin-like serine proteases"/>
    <property type="match status" value="1"/>
</dbReference>
<feature type="chain" id="PRO_5002645915" description="Serine protease" evidence="2">
    <location>
        <begin position="25"/>
        <end position="383"/>
    </location>
</feature>
<evidence type="ECO:0000313" key="4">
    <source>
        <dbReference type="Proteomes" id="UP000000366"/>
    </source>
</evidence>
<organism evidence="3 4">
    <name type="scientific">Methylibium petroleiphilum (strain ATCC BAA-1232 / LMG 22953 / PM1)</name>
    <dbReference type="NCBI Taxonomy" id="420662"/>
    <lineage>
        <taxon>Bacteria</taxon>
        <taxon>Pseudomonadati</taxon>
        <taxon>Pseudomonadota</taxon>
        <taxon>Betaproteobacteria</taxon>
        <taxon>Burkholderiales</taxon>
        <taxon>Sphaerotilaceae</taxon>
        <taxon>Methylibium</taxon>
    </lineage>
</organism>
<keyword evidence="2" id="KW-0732">Signal</keyword>
<dbReference type="RefSeq" id="WP_011831216.1">
    <property type="nucleotide sequence ID" value="NC_008825.1"/>
</dbReference>
<reference evidence="3 4" key="1">
    <citation type="journal article" date="2007" name="J. Bacteriol.">
        <title>Whole-genome analysis of the methyl tert-butyl ether-degrading beta-proteobacterium Methylibium petroleiphilum PM1.</title>
        <authorList>
            <person name="Kane S.R."/>
            <person name="Chakicherla A.Y."/>
            <person name="Chain P.S.G."/>
            <person name="Schmidt R."/>
            <person name="Shin M.W."/>
            <person name="Legler T.C."/>
            <person name="Scow K.M."/>
            <person name="Larimer F.W."/>
            <person name="Lucas S.M."/>
            <person name="Richardson P.M."/>
            <person name="Hristova K.R."/>
        </authorList>
    </citation>
    <scope>NUCLEOTIDE SEQUENCE [LARGE SCALE GENOMIC DNA]</scope>
    <source>
        <strain evidence="4">ATCC BAA-1232 / LMG 22953 / PM1</strain>
    </source>
</reference>
<dbReference type="Proteomes" id="UP000000366">
    <property type="component" value="Chromosome"/>
</dbReference>
<dbReference type="EMBL" id="CP000555">
    <property type="protein sequence ID" value="ABM96596.1"/>
    <property type="molecule type" value="Genomic_DNA"/>
</dbReference>
<dbReference type="InterPro" id="IPR043504">
    <property type="entry name" value="Peptidase_S1_PA_chymotrypsin"/>
</dbReference>
<accession>A2SM07</accession>
<gene>
    <name evidence="3" type="ordered locus">Mpe_A3643</name>
</gene>
<keyword evidence="4" id="KW-1185">Reference proteome</keyword>